<evidence type="ECO:0008006" key="12">
    <source>
        <dbReference type="Google" id="ProtNLM"/>
    </source>
</evidence>
<reference evidence="9" key="3">
    <citation type="submission" date="2011-03" db="EMBL/GenBank/DDBJ databases">
        <title>Annotation of Magnaporthe poae ATCC 64411.</title>
        <authorList>
            <person name="Ma L.-J."/>
            <person name="Dead R."/>
            <person name="Young S.K."/>
            <person name="Zeng Q."/>
            <person name="Gargeya S."/>
            <person name="Fitzgerald M."/>
            <person name="Haas B."/>
            <person name="Abouelleil A."/>
            <person name="Alvarado L."/>
            <person name="Arachchi H.M."/>
            <person name="Berlin A."/>
            <person name="Brown A."/>
            <person name="Chapman S.B."/>
            <person name="Chen Z."/>
            <person name="Dunbar C."/>
            <person name="Freedman E."/>
            <person name="Gearin G."/>
            <person name="Gellesch M."/>
            <person name="Goldberg J."/>
            <person name="Griggs A."/>
            <person name="Gujja S."/>
            <person name="Heiman D."/>
            <person name="Howarth C."/>
            <person name="Larson L."/>
            <person name="Lui A."/>
            <person name="MacDonald P.J.P."/>
            <person name="Mehta T."/>
            <person name="Montmayeur A."/>
            <person name="Murphy C."/>
            <person name="Neiman D."/>
            <person name="Pearson M."/>
            <person name="Priest M."/>
            <person name="Roberts A."/>
            <person name="Saif S."/>
            <person name="Shea T."/>
            <person name="Shenoy N."/>
            <person name="Sisk P."/>
            <person name="Stolte C."/>
            <person name="Sykes S."/>
            <person name="Yandava C."/>
            <person name="Wortman J."/>
            <person name="Nusbaum C."/>
            <person name="Birren B."/>
        </authorList>
    </citation>
    <scope>NUCLEOTIDE SEQUENCE</scope>
    <source>
        <strain evidence="9">ATCC 64411</strain>
    </source>
</reference>
<reference evidence="10" key="5">
    <citation type="submission" date="2015-06" db="UniProtKB">
        <authorList>
            <consortium name="EnsemblFungi"/>
        </authorList>
    </citation>
    <scope>IDENTIFICATION</scope>
    <source>
        <strain evidence="10">ATCC 64411</strain>
    </source>
</reference>
<evidence type="ECO:0000313" key="9">
    <source>
        <dbReference type="EMBL" id="KLU92803.1"/>
    </source>
</evidence>
<dbReference type="InterPro" id="IPR036396">
    <property type="entry name" value="Cyt_P450_sf"/>
</dbReference>
<protein>
    <recommendedName>
        <fullName evidence="12">Cytochrome P450</fullName>
    </recommendedName>
</protein>
<evidence type="ECO:0000256" key="7">
    <source>
        <dbReference type="PIRSR" id="PIRSR602403-1"/>
    </source>
</evidence>
<evidence type="ECO:0000256" key="4">
    <source>
        <dbReference type="ARBA" id="ARBA00023002"/>
    </source>
</evidence>
<keyword evidence="7 8" id="KW-0349">Heme</keyword>
<reference evidence="9" key="1">
    <citation type="submission" date="2010-05" db="EMBL/GenBank/DDBJ databases">
        <title>The Genome Sequence of Magnaporthe poae strain ATCC 64411.</title>
        <authorList>
            <consortium name="The Broad Institute Genome Sequencing Platform"/>
            <consortium name="Broad Institute Genome Sequencing Center for Infectious Disease"/>
            <person name="Ma L.-J."/>
            <person name="Dead R."/>
            <person name="Young S."/>
            <person name="Zeng Q."/>
            <person name="Koehrsen M."/>
            <person name="Alvarado L."/>
            <person name="Berlin A."/>
            <person name="Chapman S.B."/>
            <person name="Chen Z."/>
            <person name="Freedman E."/>
            <person name="Gellesch M."/>
            <person name="Goldberg J."/>
            <person name="Griggs A."/>
            <person name="Gujja S."/>
            <person name="Heilman E.R."/>
            <person name="Heiman D."/>
            <person name="Hepburn T."/>
            <person name="Howarth C."/>
            <person name="Jen D."/>
            <person name="Larson L."/>
            <person name="Mehta T."/>
            <person name="Neiman D."/>
            <person name="Pearson M."/>
            <person name="Roberts A."/>
            <person name="Saif S."/>
            <person name="Shea T."/>
            <person name="Shenoy N."/>
            <person name="Sisk P."/>
            <person name="Stolte C."/>
            <person name="Sykes S."/>
            <person name="Walk T."/>
            <person name="White J."/>
            <person name="Yandava C."/>
            <person name="Haas B."/>
            <person name="Nusbaum C."/>
            <person name="Birren B."/>
        </authorList>
    </citation>
    <scope>NUCLEOTIDE SEQUENCE</scope>
    <source>
        <strain evidence="9">ATCC 64411</strain>
    </source>
</reference>
<dbReference type="GO" id="GO:0016705">
    <property type="term" value="F:oxidoreductase activity, acting on paired donors, with incorporation or reduction of molecular oxygen"/>
    <property type="evidence" value="ECO:0007669"/>
    <property type="project" value="InterPro"/>
</dbReference>
<sequence length="511" mass="57102">MALVGAVIHSWPLAALGLVILGLLVRLVARPTQLRRNGVPLRKPRDSLPFLGNGVVFLQPRQTLFSWFSQREREFGYETYQISVPSLPPGVVINDPANLDYVFKNEALFQKGDFVRRRSWDLFGHGIINADGDLWKAQRKAGLHFLSVPNMRVLTDVALPRYLSASIELLERHADSGEAVDMQTVFHQITSQLMGKMAYNMEMHADDDFTVAFDYASGVTGERFQNPLYALTELVTGSRFRRSLRVIKSYGKRIVAKAVRDRRSAASAQSEKDALLETSGSLMQSLLDSIEDETIVADAALNYLSAGRDTVAQALTWSLYMLMRQGHQDAMERIRDEAREALGTQNLPHDPARLTPATMPYTMAVFYEVMRLYPPIPIEIRQCVGAATLPDGTFIPESSVLLWSIWAMGRSQTTWGPDADVFRPDRWLSPTSSGGPSVFVSRSASEFPVFNGGSHTCLGKKMAELVVVQVLPVVTCAFEFRPAYDERYERVSKNSLTLPMEGGLPCFVTRR</sequence>
<evidence type="ECO:0000313" key="10">
    <source>
        <dbReference type="EnsemblFungi" id="MAPG_11766T0"/>
    </source>
</evidence>
<dbReference type="GO" id="GO:0004497">
    <property type="term" value="F:monooxygenase activity"/>
    <property type="evidence" value="ECO:0007669"/>
    <property type="project" value="UniProtKB-KW"/>
</dbReference>
<dbReference type="PRINTS" id="PR00465">
    <property type="entry name" value="EP450IV"/>
</dbReference>
<dbReference type="InterPro" id="IPR001128">
    <property type="entry name" value="Cyt_P450"/>
</dbReference>
<dbReference type="InterPro" id="IPR002403">
    <property type="entry name" value="Cyt_P450_E_grp-IV"/>
</dbReference>
<dbReference type="InterPro" id="IPR017972">
    <property type="entry name" value="Cyt_P450_CS"/>
</dbReference>
<comment type="cofactor">
    <cofactor evidence="1 7">
        <name>heme</name>
        <dbReference type="ChEBI" id="CHEBI:30413"/>
    </cofactor>
</comment>
<dbReference type="EnsemblFungi" id="MAPG_11766T0">
    <property type="protein sequence ID" value="MAPG_11766T0"/>
    <property type="gene ID" value="MAPG_11766"/>
</dbReference>
<keyword evidence="5 7" id="KW-0408">Iron</keyword>
<reference evidence="10" key="4">
    <citation type="journal article" date="2015" name="G3 (Bethesda)">
        <title>Genome sequences of three phytopathogenic species of the Magnaporthaceae family of fungi.</title>
        <authorList>
            <person name="Okagaki L.H."/>
            <person name="Nunes C.C."/>
            <person name="Sailsbery J."/>
            <person name="Clay B."/>
            <person name="Brown D."/>
            <person name="John T."/>
            <person name="Oh Y."/>
            <person name="Young N."/>
            <person name="Fitzgerald M."/>
            <person name="Haas B.J."/>
            <person name="Zeng Q."/>
            <person name="Young S."/>
            <person name="Adiconis X."/>
            <person name="Fan L."/>
            <person name="Levin J.Z."/>
            <person name="Mitchell T.K."/>
            <person name="Okubara P.A."/>
            <person name="Farman M.L."/>
            <person name="Kohn L.M."/>
            <person name="Birren B."/>
            <person name="Ma L.-J."/>
            <person name="Dean R.A."/>
        </authorList>
    </citation>
    <scope>NUCLEOTIDE SEQUENCE</scope>
    <source>
        <strain evidence="10">ATCC 64411 / 73-15</strain>
    </source>
</reference>
<dbReference type="VEuPathDB" id="FungiDB:MAPG_11766"/>
<reference evidence="11" key="2">
    <citation type="submission" date="2010-05" db="EMBL/GenBank/DDBJ databases">
        <title>The genome sequence of Magnaporthe poae strain ATCC 64411.</title>
        <authorList>
            <person name="Ma L.-J."/>
            <person name="Dead R."/>
            <person name="Young S."/>
            <person name="Zeng Q."/>
            <person name="Koehrsen M."/>
            <person name="Alvarado L."/>
            <person name="Berlin A."/>
            <person name="Chapman S.B."/>
            <person name="Chen Z."/>
            <person name="Freedman E."/>
            <person name="Gellesch M."/>
            <person name="Goldberg J."/>
            <person name="Griggs A."/>
            <person name="Gujja S."/>
            <person name="Heilman E.R."/>
            <person name="Heiman D."/>
            <person name="Hepburn T."/>
            <person name="Howarth C."/>
            <person name="Jen D."/>
            <person name="Larson L."/>
            <person name="Mehta T."/>
            <person name="Neiman D."/>
            <person name="Pearson M."/>
            <person name="Roberts A."/>
            <person name="Saif S."/>
            <person name="Shea T."/>
            <person name="Shenoy N."/>
            <person name="Sisk P."/>
            <person name="Stolte C."/>
            <person name="Sykes S."/>
            <person name="Walk T."/>
            <person name="White J."/>
            <person name="Yandava C."/>
            <person name="Haas B."/>
            <person name="Nusbaum C."/>
            <person name="Birren B."/>
        </authorList>
    </citation>
    <scope>NUCLEOTIDE SEQUENCE [LARGE SCALE GENOMIC DNA]</scope>
    <source>
        <strain evidence="11">ATCC 64411 / 73-15</strain>
    </source>
</reference>
<evidence type="ECO:0000256" key="6">
    <source>
        <dbReference type="ARBA" id="ARBA00023033"/>
    </source>
</evidence>
<dbReference type="PROSITE" id="PS00086">
    <property type="entry name" value="CYTOCHROME_P450"/>
    <property type="match status" value="1"/>
</dbReference>
<dbReference type="PANTHER" id="PTHR24296">
    <property type="entry name" value="CYTOCHROME P450"/>
    <property type="match status" value="1"/>
</dbReference>
<organism evidence="10 11">
    <name type="scientific">Magnaporthiopsis poae (strain ATCC 64411 / 73-15)</name>
    <name type="common">Kentucky bluegrass fungus</name>
    <name type="synonym">Magnaporthe poae</name>
    <dbReference type="NCBI Taxonomy" id="644358"/>
    <lineage>
        <taxon>Eukaryota</taxon>
        <taxon>Fungi</taxon>
        <taxon>Dikarya</taxon>
        <taxon>Ascomycota</taxon>
        <taxon>Pezizomycotina</taxon>
        <taxon>Sordariomycetes</taxon>
        <taxon>Sordariomycetidae</taxon>
        <taxon>Magnaporthales</taxon>
        <taxon>Magnaporthaceae</taxon>
        <taxon>Magnaporthiopsis</taxon>
    </lineage>
</organism>
<keyword evidence="6 8" id="KW-0503">Monooxygenase</keyword>
<dbReference type="Proteomes" id="UP000011715">
    <property type="component" value="Unassembled WGS sequence"/>
</dbReference>
<dbReference type="EMBL" id="GL876992">
    <property type="protein sequence ID" value="KLU92803.1"/>
    <property type="molecule type" value="Genomic_DNA"/>
</dbReference>
<dbReference type="GO" id="GO:0005506">
    <property type="term" value="F:iron ion binding"/>
    <property type="evidence" value="ECO:0007669"/>
    <property type="project" value="InterPro"/>
</dbReference>
<proteinExistence type="inferred from homology"/>
<accession>A0A0C4EG46</accession>
<dbReference type="PRINTS" id="PR00385">
    <property type="entry name" value="P450"/>
</dbReference>
<evidence type="ECO:0000313" key="11">
    <source>
        <dbReference type="Proteomes" id="UP000011715"/>
    </source>
</evidence>
<feature type="binding site" description="axial binding residue" evidence="7">
    <location>
        <position position="457"/>
    </location>
    <ligand>
        <name>heme</name>
        <dbReference type="ChEBI" id="CHEBI:30413"/>
    </ligand>
    <ligandPart>
        <name>Fe</name>
        <dbReference type="ChEBI" id="CHEBI:18248"/>
    </ligandPart>
</feature>
<dbReference type="GO" id="GO:0020037">
    <property type="term" value="F:heme binding"/>
    <property type="evidence" value="ECO:0007669"/>
    <property type="project" value="InterPro"/>
</dbReference>
<dbReference type="AlphaFoldDB" id="A0A0C4EG46"/>
<evidence type="ECO:0000256" key="2">
    <source>
        <dbReference type="ARBA" id="ARBA00010617"/>
    </source>
</evidence>
<dbReference type="OrthoDB" id="1470350at2759"/>
<dbReference type="EMBL" id="ADBL01002914">
    <property type="status" value="NOT_ANNOTATED_CDS"/>
    <property type="molecule type" value="Genomic_DNA"/>
</dbReference>
<dbReference type="Pfam" id="PF00067">
    <property type="entry name" value="p450"/>
    <property type="match status" value="1"/>
</dbReference>
<evidence type="ECO:0000256" key="1">
    <source>
        <dbReference type="ARBA" id="ARBA00001971"/>
    </source>
</evidence>
<dbReference type="GO" id="GO:0006629">
    <property type="term" value="P:lipid metabolic process"/>
    <property type="evidence" value="ECO:0007669"/>
    <property type="project" value="UniProtKB-ARBA"/>
</dbReference>
<comment type="similarity">
    <text evidence="2 8">Belongs to the cytochrome P450 family.</text>
</comment>
<dbReference type="eggNOG" id="KOG0157">
    <property type="taxonomic scope" value="Eukaryota"/>
</dbReference>
<dbReference type="OMA" id="SWFVKCE"/>
<dbReference type="Gene3D" id="1.10.630.10">
    <property type="entry name" value="Cytochrome P450"/>
    <property type="match status" value="1"/>
</dbReference>
<gene>
    <name evidence="9" type="ORF">MAPG_11766</name>
</gene>
<keyword evidence="11" id="KW-1185">Reference proteome</keyword>
<dbReference type="SUPFAM" id="SSF48264">
    <property type="entry name" value="Cytochrome P450"/>
    <property type="match status" value="1"/>
</dbReference>
<name>A0A0C4EG46_MAGP6</name>
<evidence type="ECO:0000256" key="5">
    <source>
        <dbReference type="ARBA" id="ARBA00023004"/>
    </source>
</evidence>
<keyword evidence="3 7" id="KW-0479">Metal-binding</keyword>
<evidence type="ECO:0000256" key="8">
    <source>
        <dbReference type="RuleBase" id="RU000461"/>
    </source>
</evidence>
<dbReference type="STRING" id="644358.A0A0C4EG46"/>
<keyword evidence="4 8" id="KW-0560">Oxidoreductase</keyword>
<evidence type="ECO:0000256" key="3">
    <source>
        <dbReference type="ARBA" id="ARBA00022723"/>
    </source>
</evidence>